<dbReference type="PANTHER" id="PTHR21599">
    <property type="entry name" value="GLYCERATE KINASE"/>
    <property type="match status" value="1"/>
</dbReference>
<comment type="similarity">
    <text evidence="1 4">Belongs to the glycerate kinase type-1 family.</text>
</comment>
<keyword evidence="2 4" id="KW-0808">Transferase</keyword>
<evidence type="ECO:0000256" key="1">
    <source>
        <dbReference type="ARBA" id="ARBA00006284"/>
    </source>
</evidence>
<evidence type="ECO:0000256" key="2">
    <source>
        <dbReference type="ARBA" id="ARBA00022679"/>
    </source>
</evidence>
<dbReference type="Gene3D" id="3.40.50.10350">
    <property type="entry name" value="Glycerate kinase, domain 1"/>
    <property type="match status" value="1"/>
</dbReference>
<proteinExistence type="inferred from homology"/>
<dbReference type="InterPro" id="IPR018193">
    <property type="entry name" value="Glyc_kinase_flavodox-like_fold"/>
</dbReference>
<keyword evidence="3 4" id="KW-0418">Kinase</keyword>
<dbReference type="InterPro" id="IPR036129">
    <property type="entry name" value="Glycerate_kinase_sf"/>
</dbReference>
<accession>A0A431W4H7</accession>
<dbReference type="InterPro" id="IPR004381">
    <property type="entry name" value="Glycerate_kinase"/>
</dbReference>
<organism evidence="5 6">
    <name type="scientific">Deinococcus radiophilus</name>
    <dbReference type="NCBI Taxonomy" id="32062"/>
    <lineage>
        <taxon>Bacteria</taxon>
        <taxon>Thermotogati</taxon>
        <taxon>Deinococcota</taxon>
        <taxon>Deinococci</taxon>
        <taxon>Deinococcales</taxon>
        <taxon>Deinococcaceae</taxon>
        <taxon>Deinococcus</taxon>
    </lineage>
</organism>
<gene>
    <name evidence="5" type="ORF">EJ104_02275</name>
</gene>
<dbReference type="InterPro" id="IPR018197">
    <property type="entry name" value="Glycerate_kinase_RE-like"/>
</dbReference>
<dbReference type="NCBIfam" id="TIGR00045">
    <property type="entry name" value="glycerate kinase"/>
    <property type="match status" value="1"/>
</dbReference>
<evidence type="ECO:0000313" key="5">
    <source>
        <dbReference type="EMBL" id="RTR30345.1"/>
    </source>
</evidence>
<dbReference type="EMBL" id="RXPE01000002">
    <property type="protein sequence ID" value="RTR30345.1"/>
    <property type="molecule type" value="Genomic_DNA"/>
</dbReference>
<dbReference type="AlphaFoldDB" id="A0A431W4H7"/>
<dbReference type="SUPFAM" id="SSF110738">
    <property type="entry name" value="Glycerate kinase I"/>
    <property type="match status" value="1"/>
</dbReference>
<evidence type="ECO:0000313" key="6">
    <source>
        <dbReference type="Proteomes" id="UP000277766"/>
    </source>
</evidence>
<keyword evidence="6" id="KW-1185">Reference proteome</keyword>
<name>A0A431W4H7_9DEIO</name>
<protein>
    <submittedName>
        <fullName evidence="5">Glycerate kinase</fullName>
    </submittedName>
</protein>
<sequence>MTIVIAPDSFKEALDATAAAQAIGRGVVAALPGTAVQQLPLSDGGEGFAAALRAARGGEWISAQVSGPLGEPVQARYAQLPGNVAAIEMAQAAGLPLLAPARRDPGHTSTYGVGELIRHALDGGATKLLLGLGGSATNDAGAGTLQALGVRWLDSAGQELPRGGAALSQLAHADLSGLDPRLAGIRLRVACDVTHPLTGPQGASTVFGPQKGASAEGVRELDAALGHFAAVLTAQGLPDVQQLPGSGAAGGLGYGLRAVLGAQLESGIDLVMDAAGLPQALTGASLVLTAEGRLDHQTLSGKVPLGVLRQAQRAGVPCIALGGVADPASRDALLMAGFAGVFPILPGPAPLADLLADTASNLEHTARSVVGVWAAGR</sequence>
<dbReference type="GO" id="GO:0008887">
    <property type="term" value="F:glycerate kinase activity"/>
    <property type="evidence" value="ECO:0007669"/>
    <property type="project" value="UniProtKB-UniRule"/>
</dbReference>
<dbReference type="GO" id="GO:0031388">
    <property type="term" value="P:organic acid phosphorylation"/>
    <property type="evidence" value="ECO:0007669"/>
    <property type="project" value="UniProtKB-UniRule"/>
</dbReference>
<dbReference type="RefSeq" id="WP_126351126.1">
    <property type="nucleotide sequence ID" value="NZ_CP086380.1"/>
</dbReference>
<comment type="caution">
    <text evidence="5">The sequence shown here is derived from an EMBL/GenBank/DDBJ whole genome shotgun (WGS) entry which is preliminary data.</text>
</comment>
<evidence type="ECO:0000256" key="4">
    <source>
        <dbReference type="PIRNR" id="PIRNR006078"/>
    </source>
</evidence>
<evidence type="ECO:0000256" key="3">
    <source>
        <dbReference type="ARBA" id="ARBA00022777"/>
    </source>
</evidence>
<dbReference type="OrthoDB" id="9774290at2"/>
<reference evidence="5 6" key="1">
    <citation type="submission" date="2018-12" db="EMBL/GenBank/DDBJ databases">
        <title>Deinococcus radiophilus ATCC 27603 genome sequencing and assembly.</title>
        <authorList>
            <person name="Maclea K.S."/>
            <person name="Maynard C.R."/>
        </authorList>
    </citation>
    <scope>NUCLEOTIDE SEQUENCE [LARGE SCALE GENOMIC DNA]</scope>
    <source>
        <strain evidence="5 6">ATCC 27603</strain>
    </source>
</reference>
<dbReference type="PANTHER" id="PTHR21599:SF0">
    <property type="entry name" value="GLYCERATE KINASE"/>
    <property type="match status" value="1"/>
</dbReference>
<dbReference type="PIRSF" id="PIRSF006078">
    <property type="entry name" value="GlxK"/>
    <property type="match status" value="1"/>
</dbReference>
<dbReference type="Pfam" id="PF02595">
    <property type="entry name" value="Gly_kinase"/>
    <property type="match status" value="1"/>
</dbReference>
<dbReference type="Proteomes" id="UP000277766">
    <property type="component" value="Unassembled WGS sequence"/>
</dbReference>
<dbReference type="Gene3D" id="3.90.1510.10">
    <property type="entry name" value="Glycerate kinase, domain 2"/>
    <property type="match status" value="1"/>
</dbReference>